<gene>
    <name evidence="2" type="ORF">FDO65_04540</name>
</gene>
<organism evidence="2 3">
    <name type="scientific">Nakamurella flava</name>
    <dbReference type="NCBI Taxonomy" id="2576308"/>
    <lineage>
        <taxon>Bacteria</taxon>
        <taxon>Bacillati</taxon>
        <taxon>Actinomycetota</taxon>
        <taxon>Actinomycetes</taxon>
        <taxon>Nakamurellales</taxon>
        <taxon>Nakamurellaceae</taxon>
        <taxon>Nakamurella</taxon>
    </lineage>
</organism>
<reference evidence="2 3" key="1">
    <citation type="submission" date="2019-05" db="EMBL/GenBank/DDBJ databases">
        <title>Nakamurella sp. N5BH11, whole genome shotgun sequence.</title>
        <authorList>
            <person name="Tuo L."/>
        </authorList>
    </citation>
    <scope>NUCLEOTIDE SEQUENCE [LARGE SCALE GENOMIC DNA]</scope>
    <source>
        <strain evidence="2 3">N5BH11</strain>
    </source>
</reference>
<evidence type="ECO:0000313" key="3">
    <source>
        <dbReference type="Proteomes" id="UP000306985"/>
    </source>
</evidence>
<evidence type="ECO:0000313" key="2">
    <source>
        <dbReference type="EMBL" id="TKV60931.1"/>
    </source>
</evidence>
<dbReference type="RefSeq" id="WP_137448234.1">
    <property type="nucleotide sequence ID" value="NZ_SZZH01000001.1"/>
</dbReference>
<accession>A0A4U6QKR7</accession>
<feature type="region of interest" description="Disordered" evidence="1">
    <location>
        <begin position="1"/>
        <end position="79"/>
    </location>
</feature>
<dbReference type="Proteomes" id="UP000306985">
    <property type="component" value="Unassembled WGS sequence"/>
</dbReference>
<dbReference type="AlphaFoldDB" id="A0A4U6QKR7"/>
<dbReference type="EMBL" id="SZZH01000001">
    <property type="protein sequence ID" value="TKV60931.1"/>
    <property type="molecule type" value="Genomic_DNA"/>
</dbReference>
<comment type="caution">
    <text evidence="2">The sequence shown here is derived from an EMBL/GenBank/DDBJ whole genome shotgun (WGS) entry which is preliminary data.</text>
</comment>
<feature type="compositionally biased region" description="Low complexity" evidence="1">
    <location>
        <begin position="9"/>
        <end position="21"/>
    </location>
</feature>
<protein>
    <submittedName>
        <fullName evidence="2">Uncharacterized protein</fullName>
    </submittedName>
</protein>
<proteinExistence type="predicted"/>
<name>A0A4U6QKR7_9ACTN</name>
<feature type="compositionally biased region" description="Gly residues" evidence="1">
    <location>
        <begin position="60"/>
        <end position="71"/>
    </location>
</feature>
<evidence type="ECO:0000256" key="1">
    <source>
        <dbReference type="SAM" id="MobiDB-lite"/>
    </source>
</evidence>
<sequence length="79" mass="8169">MQEVDPEQVADGVAAGAVLDGQGAGDGVHDMSGPERMSIQHRQQHRIRRDLGQGAVHPVPGGGGGQTLGGEGDMRTICR</sequence>
<keyword evidence="3" id="KW-1185">Reference proteome</keyword>